<evidence type="ECO:0000313" key="3">
    <source>
        <dbReference type="Proteomes" id="UP000260640"/>
    </source>
</evidence>
<reference evidence="2 3" key="1">
    <citation type="submission" date="2018-08" db="EMBL/GenBank/DDBJ databases">
        <title>A genome reference for cultivated species of the human gut microbiota.</title>
        <authorList>
            <person name="Zou Y."/>
            <person name="Xue W."/>
            <person name="Luo G."/>
        </authorList>
    </citation>
    <scope>NUCLEOTIDE SEQUENCE [LARGE SCALE GENOMIC DNA]</scope>
    <source>
        <strain evidence="2 3">TM05-16</strain>
    </source>
</reference>
<organism evidence="2 3">
    <name type="scientific">Phocaeicola vulgatus</name>
    <name type="common">Bacteroides vulgatus</name>
    <dbReference type="NCBI Taxonomy" id="821"/>
    <lineage>
        <taxon>Bacteria</taxon>
        <taxon>Pseudomonadati</taxon>
        <taxon>Bacteroidota</taxon>
        <taxon>Bacteroidia</taxon>
        <taxon>Bacteroidales</taxon>
        <taxon>Bacteroidaceae</taxon>
        <taxon>Phocaeicola</taxon>
    </lineage>
</organism>
<evidence type="ECO:0000313" key="2">
    <source>
        <dbReference type="EMBL" id="RGJ85879.1"/>
    </source>
</evidence>
<dbReference type="RefSeq" id="WP_117700044.1">
    <property type="nucleotide sequence ID" value="NZ_JAKKXV010000007.1"/>
</dbReference>
<dbReference type="Pfam" id="PF09820">
    <property type="entry name" value="AAA-ATPase_like"/>
    <property type="match status" value="1"/>
</dbReference>
<dbReference type="InterPro" id="IPR012547">
    <property type="entry name" value="PDDEXK_9"/>
</dbReference>
<dbReference type="AlphaFoldDB" id="A0A3E4JJK1"/>
<sequence length="582" mass="68236">MEKTTRRKRIPYGMMNFIDVREDNCYYVDKTRFIPMIEDANKYFFYIRPRRFGKSLTVSMLHHYYNILDADNFEKWYGDLYIGQHPTPERNSYLIIYLNFAVVNAELHSYRQSLDAHCNTEFNFFCDIYAQYLPQGIKEGLNAKRGAVEQLDYLYKECYKAGQSIYLFIDEYDHFTNKILSEPSCLDNYRSETHGTGYLRSFFDTVKAGTYSAIKRCFVTGVSPVTMDDLTSGFNIGTNYTLNPQFNEMTGFTEKDVRDMLEYYSTTCPFNHSIDELIELMKPWYDNYCFAEECYGRSSMYNSNMVLYFIDNYVHSGGNLPRNMIEENIRVDYNKLRMLIRKDKEFAHDASVIQTLLQQGYVTGELKTGFPAENISDPNNFVSLLFYFGMLTISGMHKGETKLTIPNQVVREQLFAYILDTYHENDLTFDSYEKRKLASGLAYDGKWKPYFEYIAGCLHRYASQRDKQKGEYFVHGFTLAMTAQNPFYRPVSEKDSQEGYVDLFLHPLLDIYKDMSHSYIIELKYAKGKDSSERIEQLRRQAIEQAERYASSESVQKAIGPTMLHKIIIVYRGMEMVVCEEL</sequence>
<comment type="caution">
    <text evidence="2">The sequence shown here is derived from an EMBL/GenBank/DDBJ whole genome shotgun (WGS) entry which is preliminary data.</text>
</comment>
<name>A0A3E4JJK1_PHOVU</name>
<dbReference type="EMBL" id="QSPP01000044">
    <property type="protein sequence ID" value="RGJ85879.1"/>
    <property type="molecule type" value="Genomic_DNA"/>
</dbReference>
<feature type="domain" description="AAA-ATPase-like" evidence="1">
    <location>
        <begin position="11"/>
        <end position="231"/>
    </location>
</feature>
<dbReference type="InterPro" id="IPR018631">
    <property type="entry name" value="AAA-ATPase-like_dom"/>
</dbReference>
<protein>
    <submittedName>
        <fullName evidence="2">AAA family ATPase</fullName>
    </submittedName>
</protein>
<proteinExistence type="predicted"/>
<dbReference type="Proteomes" id="UP000260640">
    <property type="component" value="Unassembled WGS sequence"/>
</dbReference>
<accession>A0A3E4JJK1</accession>
<gene>
    <name evidence="2" type="ORF">DXD46_13445</name>
</gene>
<dbReference type="PANTHER" id="PTHR34825:SF2">
    <property type="entry name" value="AAA-ATPASE-LIKE DOMAIN-CONTAINING PROTEIN"/>
    <property type="match status" value="1"/>
</dbReference>
<evidence type="ECO:0000259" key="1">
    <source>
        <dbReference type="Pfam" id="PF09820"/>
    </source>
</evidence>
<dbReference type="PANTHER" id="PTHR34825">
    <property type="entry name" value="CONSERVED PROTEIN, WITH A WEAK D-GALACTARATE DEHYDRATASE/ALTRONATE HYDROLASE DOMAIN"/>
    <property type="match status" value="1"/>
</dbReference>
<dbReference type="Pfam" id="PF08011">
    <property type="entry name" value="PDDEXK_9"/>
    <property type="match status" value="1"/>
</dbReference>